<organism evidence="2 3">
    <name type="scientific">Phytophthora nicotianae</name>
    <name type="common">Potato buckeye rot agent</name>
    <name type="synonym">Phytophthora parasitica</name>
    <dbReference type="NCBI Taxonomy" id="4792"/>
    <lineage>
        <taxon>Eukaryota</taxon>
        <taxon>Sar</taxon>
        <taxon>Stramenopiles</taxon>
        <taxon>Oomycota</taxon>
        <taxon>Peronosporomycetes</taxon>
        <taxon>Peronosporales</taxon>
        <taxon>Peronosporaceae</taxon>
        <taxon>Phytophthora</taxon>
    </lineage>
</organism>
<comment type="caution">
    <text evidence="2">The sequence shown here is derived from an EMBL/GenBank/DDBJ whole genome shotgun (WGS) entry which is preliminary data.</text>
</comment>
<evidence type="ECO:0000313" key="2">
    <source>
        <dbReference type="EMBL" id="KUF99892.1"/>
    </source>
</evidence>
<gene>
    <name evidence="2" type="ORF">AM588_10009093</name>
</gene>
<sequence>MTKDEFRDWISKHYEDKLSLLKEEEQKLEEEARAKLGRVKGLQDCIVQAANKFGYYGVYEQPPHFQNAVDWIQNDCWVQDRWEPESPPSAPCCAVKRRSDCDLACKTEDAAHDEEDEEGWRLAWLHIPVHL</sequence>
<proteinExistence type="predicted"/>
<keyword evidence="1" id="KW-0175">Coiled coil</keyword>
<feature type="coiled-coil region" evidence="1">
    <location>
        <begin position="11"/>
        <end position="38"/>
    </location>
</feature>
<evidence type="ECO:0000256" key="1">
    <source>
        <dbReference type="SAM" id="Coils"/>
    </source>
</evidence>
<protein>
    <submittedName>
        <fullName evidence="2">Uncharacterized protein</fullName>
    </submittedName>
</protein>
<dbReference type="Proteomes" id="UP000054636">
    <property type="component" value="Unassembled WGS sequence"/>
</dbReference>
<accession>A0A0W8DU50</accession>
<name>A0A0W8DU50_PHYNI</name>
<evidence type="ECO:0000313" key="3">
    <source>
        <dbReference type="Proteomes" id="UP000054636"/>
    </source>
</evidence>
<dbReference type="EMBL" id="LNFP01000009">
    <property type="protein sequence ID" value="KUF99892.1"/>
    <property type="molecule type" value="Genomic_DNA"/>
</dbReference>
<reference evidence="2 3" key="1">
    <citation type="submission" date="2015-11" db="EMBL/GenBank/DDBJ databases">
        <title>Genomes and virulence difference between two physiological races of Phytophthora nicotianae.</title>
        <authorList>
            <person name="Liu H."/>
            <person name="Ma X."/>
            <person name="Yu H."/>
            <person name="Fang D."/>
            <person name="Li Y."/>
            <person name="Wang X."/>
            <person name="Wang W."/>
            <person name="Dong Y."/>
            <person name="Xiao B."/>
        </authorList>
    </citation>
    <scope>NUCLEOTIDE SEQUENCE [LARGE SCALE GENOMIC DNA]</scope>
    <source>
        <strain evidence="3">race 1</strain>
    </source>
</reference>
<dbReference type="AlphaFoldDB" id="A0A0W8DU50"/>